<evidence type="ECO:0000256" key="2">
    <source>
        <dbReference type="SAM" id="SignalP"/>
    </source>
</evidence>
<evidence type="ECO:0000256" key="1">
    <source>
        <dbReference type="SAM" id="MobiDB-lite"/>
    </source>
</evidence>
<evidence type="ECO:0000313" key="4">
    <source>
        <dbReference type="EMBL" id="WXA90510.1"/>
    </source>
</evidence>
<dbReference type="RefSeq" id="WP_394841123.1">
    <property type="nucleotide sequence ID" value="NZ_CP089982.1"/>
</dbReference>
<proteinExistence type="predicted"/>
<keyword evidence="2" id="KW-0732">Signal</keyword>
<dbReference type="Pfam" id="PF08239">
    <property type="entry name" value="SH3_3"/>
    <property type="match status" value="1"/>
</dbReference>
<dbReference type="EMBL" id="CP089982">
    <property type="protein sequence ID" value="WXA90510.1"/>
    <property type="molecule type" value="Genomic_DNA"/>
</dbReference>
<feature type="domain" description="SH3b" evidence="3">
    <location>
        <begin position="90"/>
        <end position="140"/>
    </location>
</feature>
<organism evidence="4 5">
    <name type="scientific">Pendulispora brunnea</name>
    <dbReference type="NCBI Taxonomy" id="2905690"/>
    <lineage>
        <taxon>Bacteria</taxon>
        <taxon>Pseudomonadati</taxon>
        <taxon>Myxococcota</taxon>
        <taxon>Myxococcia</taxon>
        <taxon>Myxococcales</taxon>
        <taxon>Sorangiineae</taxon>
        <taxon>Pendulisporaceae</taxon>
        <taxon>Pendulispora</taxon>
    </lineage>
</organism>
<feature type="compositionally biased region" description="Acidic residues" evidence="1">
    <location>
        <begin position="149"/>
        <end position="161"/>
    </location>
</feature>
<accession>A0ABZ2JVM1</accession>
<reference evidence="4 5" key="1">
    <citation type="submission" date="2021-12" db="EMBL/GenBank/DDBJ databases">
        <title>Discovery of the Pendulisporaceae a myxobacterial family with distinct sporulation behavior and unique specialized metabolism.</title>
        <authorList>
            <person name="Garcia R."/>
            <person name="Popoff A."/>
            <person name="Bader C.D."/>
            <person name="Loehr J."/>
            <person name="Walesch S."/>
            <person name="Walt C."/>
            <person name="Boldt J."/>
            <person name="Bunk B."/>
            <person name="Haeckl F.J.F.P.J."/>
            <person name="Gunesch A.P."/>
            <person name="Birkelbach J."/>
            <person name="Nuebel U."/>
            <person name="Pietschmann T."/>
            <person name="Bach T."/>
            <person name="Mueller R."/>
        </authorList>
    </citation>
    <scope>NUCLEOTIDE SEQUENCE [LARGE SCALE GENOMIC DNA]</scope>
    <source>
        <strain evidence="4 5">MSr12523</strain>
    </source>
</reference>
<gene>
    <name evidence="4" type="ORF">LZC95_29140</name>
</gene>
<feature type="region of interest" description="Disordered" evidence="1">
    <location>
        <begin position="139"/>
        <end position="172"/>
    </location>
</feature>
<sequence>MALSQFLTKSVLITASSLMLMAPLFSGCASDAQQGDDPSTDEDALVDNEPSDDPGTNEAPPEEPDTLTNADSVLDEPVAVGEKLQASMDLNLRSGPSGSDAILTVVPEESEVTVEEAAPSGGWYRVRFGERTGWASGLFLDKPGSDADGSSEDPSAGDDSTDLTLEGISPDDDLLPDSVSTQAFGGTKAVNRAMEWVKVKMPYCGGVNGGHDAICGGTCRRHGDANKAKWNKYRSDCSGLVSYAWGLSAPGLTTGYFAPFKRNKSHGIGIKSLKAGDALNSVPSHHIMLFAGWANKGHTVATIIQESNCGKVAKKMNLKVKRNGKYLYFSWNNRNFLPIRVGKKK</sequence>
<feature type="chain" id="PRO_5046135182" evidence="2">
    <location>
        <begin position="32"/>
        <end position="345"/>
    </location>
</feature>
<name>A0ABZ2JVM1_9BACT</name>
<feature type="region of interest" description="Disordered" evidence="1">
    <location>
        <begin position="30"/>
        <end position="69"/>
    </location>
</feature>
<evidence type="ECO:0000313" key="5">
    <source>
        <dbReference type="Proteomes" id="UP001379533"/>
    </source>
</evidence>
<feature type="signal peptide" evidence="2">
    <location>
        <begin position="1"/>
        <end position="31"/>
    </location>
</feature>
<dbReference type="Gene3D" id="2.30.30.40">
    <property type="entry name" value="SH3 Domains"/>
    <property type="match status" value="1"/>
</dbReference>
<keyword evidence="5" id="KW-1185">Reference proteome</keyword>
<feature type="compositionally biased region" description="Acidic residues" evidence="1">
    <location>
        <begin position="38"/>
        <end position="52"/>
    </location>
</feature>
<dbReference type="InterPro" id="IPR003646">
    <property type="entry name" value="SH3-like_bac-type"/>
</dbReference>
<evidence type="ECO:0000259" key="3">
    <source>
        <dbReference type="Pfam" id="PF08239"/>
    </source>
</evidence>
<dbReference type="Gene3D" id="3.90.1720.10">
    <property type="entry name" value="endopeptidase domain like (from Nostoc punctiforme)"/>
    <property type="match status" value="1"/>
</dbReference>
<protein>
    <submittedName>
        <fullName evidence="4">SH3 domain-containing protein</fullName>
    </submittedName>
</protein>
<dbReference type="Proteomes" id="UP001379533">
    <property type="component" value="Chromosome"/>
</dbReference>